<keyword evidence="2" id="KW-1185">Reference proteome</keyword>
<accession>A0A0A0JJQ4</accession>
<organism evidence="1 2">
    <name type="scientific">Knoellia subterranea KCTC 19937</name>
    <dbReference type="NCBI Taxonomy" id="1385521"/>
    <lineage>
        <taxon>Bacteria</taxon>
        <taxon>Bacillati</taxon>
        <taxon>Actinomycetota</taxon>
        <taxon>Actinomycetes</taxon>
        <taxon>Micrococcales</taxon>
        <taxon>Intrasporangiaceae</taxon>
        <taxon>Knoellia</taxon>
    </lineage>
</organism>
<evidence type="ECO:0000313" key="2">
    <source>
        <dbReference type="Proteomes" id="UP000030011"/>
    </source>
</evidence>
<protein>
    <submittedName>
        <fullName evidence="1">Uncharacterized protein</fullName>
    </submittedName>
</protein>
<name>A0A0A0JJQ4_9MICO</name>
<dbReference type="AlphaFoldDB" id="A0A0A0JJQ4"/>
<dbReference type="STRING" id="1385521.N803_16365"/>
<proteinExistence type="predicted"/>
<gene>
    <name evidence="1" type="ORF">N803_16365</name>
</gene>
<dbReference type="EMBL" id="AVPK01000007">
    <property type="protein sequence ID" value="KGN36989.1"/>
    <property type="molecule type" value="Genomic_DNA"/>
</dbReference>
<dbReference type="Proteomes" id="UP000030011">
    <property type="component" value="Unassembled WGS sequence"/>
</dbReference>
<evidence type="ECO:0000313" key="1">
    <source>
        <dbReference type="EMBL" id="KGN36989.1"/>
    </source>
</evidence>
<comment type="caution">
    <text evidence="1">The sequence shown here is derived from an EMBL/GenBank/DDBJ whole genome shotgun (WGS) entry which is preliminary data.</text>
</comment>
<sequence>MALWLDYPWQVSWTANGAADRDTGVAFRDMLFNEESNPW</sequence>
<reference evidence="1 2" key="1">
    <citation type="submission" date="2013-08" db="EMBL/GenBank/DDBJ databases">
        <title>The genome sequence of Knoellia subterranea.</title>
        <authorList>
            <person name="Zhu W."/>
            <person name="Wang G."/>
        </authorList>
    </citation>
    <scope>NUCLEOTIDE SEQUENCE [LARGE SCALE GENOMIC DNA]</scope>
    <source>
        <strain evidence="1 2">KCTC 19937</strain>
    </source>
</reference>